<keyword evidence="2" id="KW-1185">Reference proteome</keyword>
<gene>
    <name evidence="1" type="ORF">Goe3_c21100</name>
</gene>
<sequence>MTNRDLIKQLLEFDLDSKVALSISEEYLSNFKVSEGYDDTIILGEPMG</sequence>
<evidence type="ECO:0000313" key="2">
    <source>
        <dbReference type="Proteomes" id="UP000221795"/>
    </source>
</evidence>
<name>A0A217ERD9_BPGO3</name>
<dbReference type="Proteomes" id="UP000221795">
    <property type="component" value="Segment"/>
</dbReference>
<evidence type="ECO:0000313" key="1">
    <source>
        <dbReference type="EMBL" id="APZ82672.1"/>
    </source>
</evidence>
<organism evidence="1 2">
    <name type="scientific">Bacillus phage vB_BsuM-Goe3</name>
    <dbReference type="NCBI Taxonomy" id="1933063"/>
    <lineage>
        <taxon>Viruses</taxon>
        <taxon>Duplodnaviria</taxon>
        <taxon>Heunggongvirae</taxon>
        <taxon>Uroviricota</taxon>
        <taxon>Caudoviricetes</taxon>
        <taxon>Herelleviridae</taxon>
        <taxon>Bastillevirinae</taxon>
        <taxon>Grisebachstrassevirus</taxon>
        <taxon>Grisebachstrassevirus goe3</taxon>
    </lineage>
</organism>
<organismHost>
    <name type="scientific">Bacillus subtilis</name>
    <dbReference type="NCBI Taxonomy" id="1423"/>
</organismHost>
<proteinExistence type="predicted"/>
<accession>A0A217ERD9</accession>
<dbReference type="EMBL" id="KY368640">
    <property type="protein sequence ID" value="APZ82672.1"/>
    <property type="molecule type" value="Genomic_DNA"/>
</dbReference>
<protein>
    <submittedName>
        <fullName evidence="1">Uncharacterized protein</fullName>
    </submittedName>
</protein>
<reference evidence="1" key="1">
    <citation type="journal article" date="2017" name="Viruses">
        <title>Characterization of Bacillus subtilis Viruses vB_BsuM-Goe2 and vB_BsuM-Goe3.</title>
        <authorList>
            <person name="Willms I.M."/>
            <person name="Hoppert M."/>
            <person name="Hertel R."/>
        </authorList>
    </citation>
    <scope>NUCLEOTIDE SEQUENCE [LARGE SCALE GENOMIC DNA]</scope>
</reference>